<evidence type="ECO:0000313" key="2">
    <source>
        <dbReference type="EMBL" id="CAE8681344.1"/>
    </source>
</evidence>
<proteinExistence type="predicted"/>
<name>A0A813JJ32_POLGL</name>
<accession>A0A813JJ32</accession>
<dbReference type="Proteomes" id="UP000626109">
    <property type="component" value="Unassembled WGS sequence"/>
</dbReference>
<feature type="compositionally biased region" description="Basic and acidic residues" evidence="1">
    <location>
        <begin position="506"/>
        <end position="528"/>
    </location>
</feature>
<comment type="caution">
    <text evidence="2">The sequence shown here is derived from an EMBL/GenBank/DDBJ whole genome shotgun (WGS) entry which is preliminary data.</text>
</comment>
<dbReference type="EMBL" id="CAJNNW010025946">
    <property type="protein sequence ID" value="CAE8681344.1"/>
    <property type="molecule type" value="Genomic_DNA"/>
</dbReference>
<protein>
    <submittedName>
        <fullName evidence="2">Uncharacterized protein</fullName>
    </submittedName>
</protein>
<evidence type="ECO:0000313" key="3">
    <source>
        <dbReference type="Proteomes" id="UP000626109"/>
    </source>
</evidence>
<organism evidence="2 3">
    <name type="scientific">Polarella glacialis</name>
    <name type="common">Dinoflagellate</name>
    <dbReference type="NCBI Taxonomy" id="89957"/>
    <lineage>
        <taxon>Eukaryota</taxon>
        <taxon>Sar</taxon>
        <taxon>Alveolata</taxon>
        <taxon>Dinophyceae</taxon>
        <taxon>Suessiales</taxon>
        <taxon>Suessiaceae</taxon>
        <taxon>Polarella</taxon>
    </lineage>
</organism>
<dbReference type="AlphaFoldDB" id="A0A813JJ32"/>
<feature type="region of interest" description="Disordered" evidence="1">
    <location>
        <begin position="483"/>
        <end position="528"/>
    </location>
</feature>
<gene>
    <name evidence="2" type="ORF">PGLA2088_LOCUS22390</name>
</gene>
<evidence type="ECO:0000256" key="1">
    <source>
        <dbReference type="SAM" id="MobiDB-lite"/>
    </source>
</evidence>
<sequence>MPPDGLAVYYGEACLALLLSRTVRCVTAGSRKKKQRDQMAERWHSPLSVPRPRDSELVADVEHLSHVVRRLQQEVRSMEGRQVMLDRRLAEFDAALQGLQEEQHSQNCALAIGQKTLAAGTKRALHAAATVQQKLQQDSNLQSCLEGLGVETSTDAKRLETEISRLESTWNDRLEEQERWINELASNQMQQVSDAVQSLSASGSDETQGSCAPLGQRLFDLERSVQTVASSARRALQTALVVHKRQEHAQDMETCLETLEGENASGLDELCTQRFSEQDDRLEKILLIVDVLADRVQETSSSVQAITQGDSRQKGALTDREEEMREKVEHMEGNLYGLASQVHSHLQEYGRAAMGLQDQRRQQHSTESLALALDSLDARLERNLMEFGQRLDVLQDGCEDHQVALRKLGQQLPEVSNRLEQLWGQCQQYFPRFQEQDVHVGFLRTSFEAHKEQLLELSEHLSRVAGLQVGKSNGRTSLWDAASNSKAQRAASGPGRPKQQPLDLDGDARQVQRKFDQDADPYAERSKP</sequence>
<reference evidence="2" key="1">
    <citation type="submission" date="2021-02" db="EMBL/GenBank/DDBJ databases">
        <authorList>
            <person name="Dougan E. K."/>
            <person name="Rhodes N."/>
            <person name="Thang M."/>
            <person name="Chan C."/>
        </authorList>
    </citation>
    <scope>NUCLEOTIDE SEQUENCE</scope>
</reference>